<dbReference type="NCBIfam" id="TIGR00080">
    <property type="entry name" value="pimt"/>
    <property type="match status" value="1"/>
</dbReference>
<dbReference type="GO" id="GO:0004719">
    <property type="term" value="F:protein-L-isoaspartate (D-aspartate) O-methyltransferase activity"/>
    <property type="evidence" value="ECO:0007669"/>
    <property type="project" value="UniProtKB-EC"/>
</dbReference>
<evidence type="ECO:0000256" key="8">
    <source>
        <dbReference type="ARBA" id="ARBA00022691"/>
    </source>
</evidence>
<keyword evidence="5" id="KW-0963">Cytoplasm</keyword>
<proteinExistence type="inferred from homology"/>
<dbReference type="RefSeq" id="WP_394462376.1">
    <property type="nucleotide sequence ID" value="NZ_JBIGHZ010000005.1"/>
</dbReference>
<comment type="similarity">
    <text evidence="2">Belongs to the methyltransferase superfamily. L-isoaspartyl/D-aspartyl protein methyltransferase family.</text>
</comment>
<evidence type="ECO:0000256" key="9">
    <source>
        <dbReference type="NCBIfam" id="TIGR00080"/>
    </source>
</evidence>
<dbReference type="SUPFAM" id="SSF53335">
    <property type="entry name" value="S-adenosyl-L-methionine-dependent methyltransferases"/>
    <property type="match status" value="1"/>
</dbReference>
<name>A0ABW7FYE6_9BURK</name>
<dbReference type="CDD" id="cd02440">
    <property type="entry name" value="AdoMet_MTases"/>
    <property type="match status" value="1"/>
</dbReference>
<protein>
    <recommendedName>
        <fullName evidence="4 9">Protein-L-isoaspartate O-methyltransferase</fullName>
        <ecNumber evidence="3 9">2.1.1.77</ecNumber>
    </recommendedName>
</protein>
<sequence length="275" mass="29570">MSAPPRKRFPLSLTQLDGASPRAVPASAARVLIKPQRHWQQAEAHARTTAPSGLGLDSSEVRLRMVQRLRAEGIEDERVLRAFAEVARHEFVDSALATQAYEDTALPIGLGQTISKPSVVARMLSLCLQGQLTQGAAPPWRQVLEIGTGCGYQAALLSRLSRRVVSVERLKPLHDKARGHLQQYTNVSVVYADGCAGYAASAPFDVIVAAAGGEELPEPWLQQLAPGGRLVAPLSLPGRGQALVVVDHVQQAGRSSYVRTVHESVLFVPLKSGVM</sequence>
<dbReference type="GO" id="GO:0032259">
    <property type="term" value="P:methylation"/>
    <property type="evidence" value="ECO:0007669"/>
    <property type="project" value="UniProtKB-KW"/>
</dbReference>
<dbReference type="PANTHER" id="PTHR11579">
    <property type="entry name" value="PROTEIN-L-ISOASPARTATE O-METHYLTRANSFERASE"/>
    <property type="match status" value="1"/>
</dbReference>
<dbReference type="PROSITE" id="PS01279">
    <property type="entry name" value="PCMT"/>
    <property type="match status" value="1"/>
</dbReference>
<keyword evidence="7 10" id="KW-0808">Transferase</keyword>
<dbReference type="EMBL" id="JBIGHZ010000005">
    <property type="protein sequence ID" value="MFG6449313.1"/>
    <property type="molecule type" value="Genomic_DNA"/>
</dbReference>
<dbReference type="NCBIfam" id="NF001453">
    <property type="entry name" value="PRK00312.1"/>
    <property type="match status" value="1"/>
</dbReference>
<dbReference type="Proteomes" id="UP001606099">
    <property type="component" value="Unassembled WGS sequence"/>
</dbReference>
<dbReference type="InterPro" id="IPR029063">
    <property type="entry name" value="SAM-dependent_MTases_sf"/>
</dbReference>
<evidence type="ECO:0000256" key="3">
    <source>
        <dbReference type="ARBA" id="ARBA00011890"/>
    </source>
</evidence>
<keyword evidence="11" id="KW-1185">Reference proteome</keyword>
<organism evidence="10 11">
    <name type="scientific">Roseateles rivi</name>
    <dbReference type="NCBI Taxonomy" id="3299028"/>
    <lineage>
        <taxon>Bacteria</taxon>
        <taxon>Pseudomonadati</taxon>
        <taxon>Pseudomonadota</taxon>
        <taxon>Betaproteobacteria</taxon>
        <taxon>Burkholderiales</taxon>
        <taxon>Sphaerotilaceae</taxon>
        <taxon>Roseateles</taxon>
    </lineage>
</organism>
<accession>A0ABW7FYE6</accession>
<evidence type="ECO:0000256" key="2">
    <source>
        <dbReference type="ARBA" id="ARBA00005369"/>
    </source>
</evidence>
<dbReference type="PANTHER" id="PTHR11579:SF0">
    <property type="entry name" value="PROTEIN-L-ISOASPARTATE(D-ASPARTATE) O-METHYLTRANSFERASE"/>
    <property type="match status" value="1"/>
</dbReference>
<keyword evidence="8" id="KW-0949">S-adenosyl-L-methionine</keyword>
<evidence type="ECO:0000256" key="1">
    <source>
        <dbReference type="ARBA" id="ARBA00004496"/>
    </source>
</evidence>
<keyword evidence="6 10" id="KW-0489">Methyltransferase</keyword>
<evidence type="ECO:0000256" key="7">
    <source>
        <dbReference type="ARBA" id="ARBA00022679"/>
    </source>
</evidence>
<evidence type="ECO:0000313" key="11">
    <source>
        <dbReference type="Proteomes" id="UP001606099"/>
    </source>
</evidence>
<evidence type="ECO:0000256" key="5">
    <source>
        <dbReference type="ARBA" id="ARBA00022490"/>
    </source>
</evidence>
<dbReference type="Pfam" id="PF01135">
    <property type="entry name" value="PCMT"/>
    <property type="match status" value="1"/>
</dbReference>
<evidence type="ECO:0000256" key="4">
    <source>
        <dbReference type="ARBA" id="ARBA00013346"/>
    </source>
</evidence>
<gene>
    <name evidence="10" type="ORF">ACG0Z6_13875</name>
</gene>
<reference evidence="10 11" key="1">
    <citation type="submission" date="2024-08" db="EMBL/GenBank/DDBJ databases">
        <authorList>
            <person name="Lu H."/>
        </authorList>
    </citation>
    <scope>NUCLEOTIDE SEQUENCE [LARGE SCALE GENOMIC DNA]</scope>
    <source>
        <strain evidence="10 11">BYS180W</strain>
    </source>
</reference>
<dbReference type="Gene3D" id="3.40.50.150">
    <property type="entry name" value="Vaccinia Virus protein VP39"/>
    <property type="match status" value="1"/>
</dbReference>
<evidence type="ECO:0000256" key="6">
    <source>
        <dbReference type="ARBA" id="ARBA00022603"/>
    </source>
</evidence>
<comment type="caution">
    <text evidence="10">The sequence shown here is derived from an EMBL/GenBank/DDBJ whole genome shotgun (WGS) entry which is preliminary data.</text>
</comment>
<evidence type="ECO:0000313" key="10">
    <source>
        <dbReference type="EMBL" id="MFG6449313.1"/>
    </source>
</evidence>
<dbReference type="EC" id="2.1.1.77" evidence="3 9"/>
<dbReference type="InterPro" id="IPR000682">
    <property type="entry name" value="PCMT"/>
</dbReference>
<comment type="subcellular location">
    <subcellularLocation>
        <location evidence="1">Cytoplasm</location>
    </subcellularLocation>
</comment>